<dbReference type="Gene3D" id="1.20.1660.10">
    <property type="entry name" value="Hypothetical protein (EF3068)"/>
    <property type="match status" value="1"/>
</dbReference>
<keyword evidence="2" id="KW-1185">Reference proteome</keyword>
<dbReference type="Proteomes" id="UP000286773">
    <property type="component" value="Unassembled WGS sequence"/>
</dbReference>
<accession>A0A430AT71</accession>
<evidence type="ECO:0000313" key="2">
    <source>
        <dbReference type="Proteomes" id="UP000286773"/>
    </source>
</evidence>
<sequence length="216" mass="25341">MTAYQDFSFKGDSGQSQPMSSYMKNQFPFLGVPAPERRKQSREVIALSKKLPLSEIPDVVEAFYNREEREYQYLAIDICTANARRLTLAEIQLFAGYVGRKSWWDSVDAWRKVFGNYVRYHPEDKAKVFALFHQHPDFWLRRVAILLQLMEKETLDKAVLTDAILFDRETTEFFIQKAIGWALRQYSKYNPDWVAAFIAKYPLSRLAQKEGSKYLL</sequence>
<keyword evidence="1" id="KW-0808">Transferase</keyword>
<dbReference type="EMBL" id="NGKC01000009">
    <property type="protein sequence ID" value="RSU11251.1"/>
    <property type="molecule type" value="Genomic_DNA"/>
</dbReference>
<dbReference type="RefSeq" id="WP_126813993.1">
    <property type="nucleotide sequence ID" value="NZ_NGKC01000009.1"/>
</dbReference>
<keyword evidence="1" id="KW-0489">Methyltransferase</keyword>
<proteinExistence type="predicted"/>
<dbReference type="PANTHER" id="PTHR34070">
    <property type="entry name" value="ARMADILLO-TYPE FOLD"/>
    <property type="match status" value="1"/>
</dbReference>
<dbReference type="CDD" id="cd07064">
    <property type="entry name" value="AlkD_like_1"/>
    <property type="match status" value="1"/>
</dbReference>
<reference evidence="1 2" key="1">
    <citation type="submission" date="2017-05" db="EMBL/GenBank/DDBJ databases">
        <title>Vagococcus spp. assemblies.</title>
        <authorList>
            <person name="Gulvik C.A."/>
        </authorList>
    </citation>
    <scope>NUCLEOTIDE SEQUENCE [LARGE SCALE GENOMIC DNA]</scope>
    <source>
        <strain evidence="1 2">LMG 24798</strain>
    </source>
</reference>
<dbReference type="InterPro" id="IPR016024">
    <property type="entry name" value="ARM-type_fold"/>
</dbReference>
<dbReference type="PANTHER" id="PTHR34070:SF1">
    <property type="entry name" value="DNA ALKYLATION REPAIR PROTEIN"/>
    <property type="match status" value="1"/>
</dbReference>
<organism evidence="1 2">
    <name type="scientific">Vagococcus acidifermentans</name>
    <dbReference type="NCBI Taxonomy" id="564710"/>
    <lineage>
        <taxon>Bacteria</taxon>
        <taxon>Bacillati</taxon>
        <taxon>Bacillota</taxon>
        <taxon>Bacilli</taxon>
        <taxon>Lactobacillales</taxon>
        <taxon>Enterococcaceae</taxon>
        <taxon>Vagococcus</taxon>
    </lineage>
</organism>
<dbReference type="Pfam" id="PF08713">
    <property type="entry name" value="DNA_alkylation"/>
    <property type="match status" value="1"/>
</dbReference>
<gene>
    <name evidence="1" type="ORF">CBF27_09050</name>
</gene>
<dbReference type="GO" id="GO:0032259">
    <property type="term" value="P:methylation"/>
    <property type="evidence" value="ECO:0007669"/>
    <property type="project" value="UniProtKB-KW"/>
</dbReference>
<evidence type="ECO:0000313" key="1">
    <source>
        <dbReference type="EMBL" id="RSU11251.1"/>
    </source>
</evidence>
<dbReference type="OrthoDB" id="9775346at2"/>
<dbReference type="Gene3D" id="1.25.40.290">
    <property type="entry name" value="ARM repeat domains"/>
    <property type="match status" value="1"/>
</dbReference>
<dbReference type="GO" id="GO:0008168">
    <property type="term" value="F:methyltransferase activity"/>
    <property type="evidence" value="ECO:0007669"/>
    <property type="project" value="UniProtKB-KW"/>
</dbReference>
<dbReference type="SUPFAM" id="SSF48371">
    <property type="entry name" value="ARM repeat"/>
    <property type="match status" value="1"/>
</dbReference>
<protein>
    <submittedName>
        <fullName evidence="1">6-O-methylguanine DNA methyltransferase</fullName>
    </submittedName>
</protein>
<dbReference type="AlphaFoldDB" id="A0A430AT71"/>
<dbReference type="InterPro" id="IPR014825">
    <property type="entry name" value="DNA_alkylation"/>
</dbReference>
<comment type="caution">
    <text evidence="1">The sequence shown here is derived from an EMBL/GenBank/DDBJ whole genome shotgun (WGS) entry which is preliminary data.</text>
</comment>
<name>A0A430AT71_9ENTE</name>